<reference evidence="1" key="1">
    <citation type="submission" date="2020-07" db="EMBL/GenBank/DDBJ databases">
        <title>Huge and variable diversity of episymbiotic CPR bacteria and DPANN archaea in groundwater ecosystems.</title>
        <authorList>
            <person name="He C.Y."/>
            <person name="Keren R."/>
            <person name="Whittaker M."/>
            <person name="Farag I.F."/>
            <person name="Doudna J."/>
            <person name="Cate J.H.D."/>
            <person name="Banfield J.F."/>
        </authorList>
    </citation>
    <scope>NUCLEOTIDE SEQUENCE</scope>
    <source>
        <strain evidence="1">NC_groundwater_973_Pr1_S-0.2um_54_13</strain>
    </source>
</reference>
<sequence length="133" mass="14624">MQLAERGRRTLTVDASHGIASENIPESATAQGREIHDIELRKVAALLKTLDEKDIAQTDIVAHSEGAIYGVMAALLRPERFRNLVLVDPAGMVGEDTQTRLVKGAALDLSLQMARIYKKRKLTSCSLRSKNLD</sequence>
<evidence type="ECO:0000313" key="2">
    <source>
        <dbReference type="Proteomes" id="UP000753196"/>
    </source>
</evidence>
<accession>A0A932QZY9</accession>
<protein>
    <submittedName>
        <fullName evidence="1">Alpha/beta hydrolase</fullName>
    </submittedName>
</protein>
<dbReference type="EMBL" id="JACQCR010000030">
    <property type="protein sequence ID" value="MBI3630948.1"/>
    <property type="molecule type" value="Genomic_DNA"/>
</dbReference>
<proteinExistence type="predicted"/>
<dbReference type="Proteomes" id="UP000753196">
    <property type="component" value="Unassembled WGS sequence"/>
</dbReference>
<dbReference type="Gene3D" id="3.40.50.1820">
    <property type="entry name" value="alpha/beta hydrolase"/>
    <property type="match status" value="1"/>
</dbReference>
<gene>
    <name evidence="1" type="ORF">HY221_01255</name>
</gene>
<dbReference type="SUPFAM" id="SSF53474">
    <property type="entry name" value="alpha/beta-Hydrolases"/>
    <property type="match status" value="1"/>
</dbReference>
<name>A0A932QZY9_9BACT</name>
<organism evidence="1 2">
    <name type="scientific">Candidatus Sungiibacteriota bacterium</name>
    <dbReference type="NCBI Taxonomy" id="2750080"/>
    <lineage>
        <taxon>Bacteria</taxon>
        <taxon>Candidatus Sungiibacteriota</taxon>
    </lineage>
</organism>
<dbReference type="AlphaFoldDB" id="A0A932QZY9"/>
<dbReference type="InterPro" id="IPR029058">
    <property type="entry name" value="AB_hydrolase_fold"/>
</dbReference>
<keyword evidence="1" id="KW-0378">Hydrolase</keyword>
<dbReference type="GO" id="GO:0016787">
    <property type="term" value="F:hydrolase activity"/>
    <property type="evidence" value="ECO:0007669"/>
    <property type="project" value="UniProtKB-KW"/>
</dbReference>
<comment type="caution">
    <text evidence="1">The sequence shown here is derived from an EMBL/GenBank/DDBJ whole genome shotgun (WGS) entry which is preliminary data.</text>
</comment>
<evidence type="ECO:0000313" key="1">
    <source>
        <dbReference type="EMBL" id="MBI3630948.1"/>
    </source>
</evidence>